<keyword evidence="5" id="KW-1185">Reference proteome</keyword>
<dbReference type="PANTHER" id="PTHR43479">
    <property type="entry name" value="ACREF/ENVCD OPERON REPRESSOR-RELATED"/>
    <property type="match status" value="1"/>
</dbReference>
<evidence type="ECO:0000259" key="3">
    <source>
        <dbReference type="PROSITE" id="PS50977"/>
    </source>
</evidence>
<dbReference type="SUPFAM" id="SSF46689">
    <property type="entry name" value="Homeodomain-like"/>
    <property type="match status" value="1"/>
</dbReference>
<protein>
    <submittedName>
        <fullName evidence="4">TetR/AcrR family transcriptional regulator</fullName>
    </submittedName>
</protein>
<dbReference type="EMBL" id="JACJLV010000008">
    <property type="protein sequence ID" value="MBM6826212.1"/>
    <property type="molecule type" value="Genomic_DNA"/>
</dbReference>
<accession>A0A939BBX9</accession>
<dbReference type="InterPro" id="IPR039532">
    <property type="entry name" value="TetR_C_Firmicutes"/>
</dbReference>
<feature type="domain" description="HTH tetR-type" evidence="3">
    <location>
        <begin position="3"/>
        <end position="63"/>
    </location>
</feature>
<dbReference type="Gene3D" id="1.10.357.10">
    <property type="entry name" value="Tetracycline Repressor, domain 2"/>
    <property type="match status" value="1"/>
</dbReference>
<dbReference type="AlphaFoldDB" id="A0A939BBX9"/>
<dbReference type="RefSeq" id="WP_204908269.1">
    <property type="nucleotide sequence ID" value="NZ_JACJLV010000008.1"/>
</dbReference>
<proteinExistence type="predicted"/>
<dbReference type="PANTHER" id="PTHR43479:SF11">
    <property type="entry name" value="ACREF_ENVCD OPERON REPRESSOR-RELATED"/>
    <property type="match status" value="1"/>
</dbReference>
<feature type="DNA-binding region" description="H-T-H motif" evidence="2">
    <location>
        <begin position="26"/>
        <end position="45"/>
    </location>
</feature>
<evidence type="ECO:0000313" key="5">
    <source>
        <dbReference type="Proteomes" id="UP000713880"/>
    </source>
</evidence>
<keyword evidence="1 2" id="KW-0238">DNA-binding</keyword>
<reference evidence="4" key="2">
    <citation type="journal article" date="2021" name="Sci. Rep.">
        <title>The distribution of antibiotic resistance genes in chicken gut microbiota commensals.</title>
        <authorList>
            <person name="Juricova H."/>
            <person name="Matiasovicova J."/>
            <person name="Kubasova T."/>
            <person name="Cejkova D."/>
            <person name="Rychlik I."/>
        </authorList>
    </citation>
    <scope>NUCLEOTIDE SEQUENCE</scope>
    <source>
        <strain evidence="4">An420c</strain>
    </source>
</reference>
<evidence type="ECO:0000256" key="2">
    <source>
        <dbReference type="PROSITE-ProRule" id="PRU00335"/>
    </source>
</evidence>
<dbReference type="Pfam" id="PF00440">
    <property type="entry name" value="TetR_N"/>
    <property type="match status" value="1"/>
</dbReference>
<dbReference type="PROSITE" id="PS50977">
    <property type="entry name" value="HTH_TETR_2"/>
    <property type="match status" value="1"/>
</dbReference>
<reference evidence="4" key="1">
    <citation type="submission" date="2020-08" db="EMBL/GenBank/DDBJ databases">
        <authorList>
            <person name="Cejkova D."/>
            <person name="Kubasova T."/>
            <person name="Jahodarova E."/>
            <person name="Rychlik I."/>
        </authorList>
    </citation>
    <scope>NUCLEOTIDE SEQUENCE</scope>
    <source>
        <strain evidence="4">An420c</strain>
    </source>
</reference>
<gene>
    <name evidence="4" type="ORF">H6A13_03700</name>
</gene>
<organism evidence="4 5">
    <name type="scientific">Mordavella massiliensis</name>
    <dbReference type="NCBI Taxonomy" id="1871024"/>
    <lineage>
        <taxon>Bacteria</taxon>
        <taxon>Bacillati</taxon>
        <taxon>Bacillota</taxon>
        <taxon>Clostridia</taxon>
        <taxon>Eubacteriales</taxon>
        <taxon>Clostridiaceae</taxon>
        <taxon>Mordavella</taxon>
    </lineage>
</organism>
<name>A0A939BBX9_9CLOT</name>
<dbReference type="GO" id="GO:0003677">
    <property type="term" value="F:DNA binding"/>
    <property type="evidence" value="ECO:0007669"/>
    <property type="project" value="UniProtKB-UniRule"/>
</dbReference>
<sequence>MPINTKEQIAEAAMTLLMDKNVKKLTVKNIVEECGITRQAFYYHFEDIPHLFRWIFEKSEEHILAQARESSDPEEELRRFFLMAIHTMPYVKKGLESNYGNELEALFSHYFCQLFEQLAEKKDMYKNCTRLEAGLILRYHSYAIIGLLQNWTDADTKNLEQIVHLVYLLISEGISPSS</sequence>
<dbReference type="Proteomes" id="UP000713880">
    <property type="component" value="Unassembled WGS sequence"/>
</dbReference>
<dbReference type="InterPro" id="IPR050624">
    <property type="entry name" value="HTH-type_Tx_Regulator"/>
</dbReference>
<dbReference type="InterPro" id="IPR001647">
    <property type="entry name" value="HTH_TetR"/>
</dbReference>
<comment type="caution">
    <text evidence="4">The sequence shown here is derived from an EMBL/GenBank/DDBJ whole genome shotgun (WGS) entry which is preliminary data.</text>
</comment>
<dbReference type="InterPro" id="IPR009057">
    <property type="entry name" value="Homeodomain-like_sf"/>
</dbReference>
<dbReference type="Pfam" id="PF14278">
    <property type="entry name" value="TetR_C_8"/>
    <property type="match status" value="1"/>
</dbReference>
<evidence type="ECO:0000313" key="4">
    <source>
        <dbReference type="EMBL" id="MBM6826212.1"/>
    </source>
</evidence>
<evidence type="ECO:0000256" key="1">
    <source>
        <dbReference type="ARBA" id="ARBA00023125"/>
    </source>
</evidence>